<dbReference type="RefSeq" id="XP_016645595.1">
    <property type="nucleotide sequence ID" value="XM_016784838.1"/>
</dbReference>
<feature type="repeat" description="ANK" evidence="3">
    <location>
        <begin position="985"/>
        <end position="1017"/>
    </location>
</feature>
<comment type="caution">
    <text evidence="5">The sequence shown here is derived from an EMBL/GenBank/DDBJ whole genome shotgun (WGS) entry which is preliminary data.</text>
</comment>
<dbReference type="Proteomes" id="UP000028545">
    <property type="component" value="Unassembled WGS sequence"/>
</dbReference>
<evidence type="ECO:0000313" key="5">
    <source>
        <dbReference type="EMBL" id="KEZ45796.1"/>
    </source>
</evidence>
<gene>
    <name evidence="5" type="ORF">SAPIO_CDS1605</name>
</gene>
<feature type="repeat" description="ANK" evidence="3">
    <location>
        <begin position="492"/>
        <end position="520"/>
    </location>
</feature>
<dbReference type="EMBL" id="JOWA01000066">
    <property type="protein sequence ID" value="KEZ45796.1"/>
    <property type="molecule type" value="Genomic_DNA"/>
</dbReference>
<feature type="repeat" description="ANK" evidence="3">
    <location>
        <begin position="1020"/>
        <end position="1052"/>
    </location>
</feature>
<protein>
    <submittedName>
        <fullName evidence="5">Uncharacterized protein</fullName>
    </submittedName>
</protein>
<feature type="region of interest" description="Disordered" evidence="4">
    <location>
        <begin position="1084"/>
        <end position="1124"/>
    </location>
</feature>
<dbReference type="SUPFAM" id="SSF48403">
    <property type="entry name" value="Ankyrin repeat"/>
    <property type="match status" value="2"/>
</dbReference>
<evidence type="ECO:0000256" key="2">
    <source>
        <dbReference type="ARBA" id="ARBA00023043"/>
    </source>
</evidence>
<dbReference type="AlphaFoldDB" id="A0A084GEN4"/>
<keyword evidence="6" id="KW-1185">Reference proteome</keyword>
<organism evidence="5 6">
    <name type="scientific">Pseudallescheria apiosperma</name>
    <name type="common">Scedosporium apiospermum</name>
    <dbReference type="NCBI Taxonomy" id="563466"/>
    <lineage>
        <taxon>Eukaryota</taxon>
        <taxon>Fungi</taxon>
        <taxon>Dikarya</taxon>
        <taxon>Ascomycota</taxon>
        <taxon>Pezizomycotina</taxon>
        <taxon>Sordariomycetes</taxon>
        <taxon>Hypocreomycetidae</taxon>
        <taxon>Microascales</taxon>
        <taxon>Microascaceae</taxon>
        <taxon>Scedosporium</taxon>
    </lineage>
</organism>
<dbReference type="SMART" id="SM00248">
    <property type="entry name" value="ANK"/>
    <property type="match status" value="14"/>
</dbReference>
<dbReference type="KEGG" id="sapo:SAPIO_CDS1605"/>
<dbReference type="Gene3D" id="1.25.40.20">
    <property type="entry name" value="Ankyrin repeat-containing domain"/>
    <property type="match status" value="4"/>
</dbReference>
<reference evidence="5 6" key="1">
    <citation type="journal article" date="2014" name="Genome Announc.">
        <title>Draft genome sequence of the pathogenic fungus Scedosporium apiospermum.</title>
        <authorList>
            <person name="Vandeputte P."/>
            <person name="Ghamrawi S."/>
            <person name="Rechenmann M."/>
            <person name="Iltis A."/>
            <person name="Giraud S."/>
            <person name="Fleury M."/>
            <person name="Thornton C."/>
            <person name="Delhaes L."/>
            <person name="Meyer W."/>
            <person name="Papon N."/>
            <person name="Bouchara J.P."/>
        </authorList>
    </citation>
    <scope>NUCLEOTIDE SEQUENCE [LARGE SCALE GENOMIC DNA]</scope>
    <source>
        <strain evidence="5 6">IHEM 14462</strain>
    </source>
</reference>
<evidence type="ECO:0000256" key="4">
    <source>
        <dbReference type="SAM" id="MobiDB-lite"/>
    </source>
</evidence>
<dbReference type="InterPro" id="IPR002110">
    <property type="entry name" value="Ankyrin_rpt"/>
</dbReference>
<accession>A0A084GEN4</accession>
<dbReference type="OMA" id="LHYHYLL"/>
<dbReference type="Pfam" id="PF12796">
    <property type="entry name" value="Ank_2"/>
    <property type="match status" value="4"/>
</dbReference>
<dbReference type="PANTHER" id="PTHR24198">
    <property type="entry name" value="ANKYRIN REPEAT AND PROTEIN KINASE DOMAIN-CONTAINING PROTEIN"/>
    <property type="match status" value="1"/>
</dbReference>
<dbReference type="PANTHER" id="PTHR24198:SF165">
    <property type="entry name" value="ANKYRIN REPEAT-CONTAINING PROTEIN-RELATED"/>
    <property type="match status" value="1"/>
</dbReference>
<feature type="region of interest" description="Disordered" evidence="4">
    <location>
        <begin position="1"/>
        <end position="24"/>
    </location>
</feature>
<evidence type="ECO:0000313" key="6">
    <source>
        <dbReference type="Proteomes" id="UP000028545"/>
    </source>
</evidence>
<name>A0A084GEN4_PSEDA</name>
<evidence type="ECO:0000256" key="1">
    <source>
        <dbReference type="ARBA" id="ARBA00022737"/>
    </source>
</evidence>
<dbReference type="HOGENOM" id="CLU_008198_1_0_1"/>
<dbReference type="VEuPathDB" id="FungiDB:SAPIO_CDS1605"/>
<feature type="repeat" description="ANK" evidence="3">
    <location>
        <begin position="950"/>
        <end position="982"/>
    </location>
</feature>
<feature type="compositionally biased region" description="Acidic residues" evidence="4">
    <location>
        <begin position="1101"/>
        <end position="1124"/>
    </location>
</feature>
<keyword evidence="1" id="KW-0677">Repeat</keyword>
<dbReference type="Pfam" id="PF00023">
    <property type="entry name" value="Ank"/>
    <property type="match status" value="1"/>
</dbReference>
<keyword evidence="2 3" id="KW-0040">ANK repeat</keyword>
<feature type="compositionally biased region" description="Low complexity" evidence="4">
    <location>
        <begin position="1091"/>
        <end position="1100"/>
    </location>
</feature>
<sequence>MQHGSSLADGITEAPSPRPGSPRDSYWTIVDVAESDFSTDDDCSVVEISRASSPLAIEFNKISVGEPFGVQIDWPTRLPWFQFQDKYFTGENLFFRSLFSRSIIERYPDAFKKAVKVHASRAGDLGYSAHSGIMTLGARNMQLLATPQAAGRVAMELSKYMPERREGDNLAIVQTLVRGDSTEARQKEIENFVYQLSNNLIEDEDEEFMDDFGKYTKIINMFRAIDLPMSVWKDYFKKTLQEPTGRAFVDNLYEAALNTISLDILEALLWLGVDPNRIFKTWMTGERERPVQLAVDCRVKNLDMLQLFIRFDADVNLLTDEDERFPLHRAARECSVEHVRAIVEAGADIRAETYDSELIISVLDCATEADRRLDDYTDEEWKEKFGEEERPGVATVKYLLSLFDPTIDADLIQAGLVSAAASRRRDMIPLFIEAGANVNARSTKGLTPLLAAVIRSYQDNALQTATMLMDLGADPNQGLVIRSRSGSTVFLPIHAAAARGDEKMVNLLIQRGANVNARVRLKYEKDAWLVGSHFTSWKQRQSDLLMNLARCDTPLRLALFRDKRGEWEHNPKQPGAALALMRAGASLRGGEFPRAGCFDSVELLRELISRGADANEMDWTRRTALTNSLECGNFGTVRYLLEVAGTRLQGGELTKAARGGSREAVELLLKHGASLDSGQRSEESLIEAAATSKNWDLLSWIMERKGEKDNSYYSSSALCTAICAGLGSDANWERHFDMLLRRRPLGRPVCVAEATALGCAAIKGQKQIVARLLRLGRPPACVLPLSGERAIHILANGHHGTLVREYDRPFLPRGASNLRCSVLVPALASDKSSCAGMLLRSGCRPDRFALLVAVENAHIQDWQKEEMDDEEVEELVADTLAMIRRLTRMMSLEDVTYAADKLLYTPLQGAARFKRLDVVRHLVSLGVDVNVAAPPCRNPLEADDEWEPLMPRTALQAAVEHGDIEMIDLLLSAGADVNGPPARSSGATALQLAAGTGQIGTARRLMSLGADINAPGAEVHGRTALEAAAEQGRLDMVQFLLESGAKVTGEYKRVYYRSVRFARRNGYGAVERLIREWKWEREQEEGLAVADDGSTSSDMFDSSEEESEEDSEEESEEDNEEASE</sequence>
<feature type="repeat" description="ANK" evidence="3">
    <location>
        <begin position="322"/>
        <end position="354"/>
    </location>
</feature>
<dbReference type="GeneID" id="27720677"/>
<proteinExistence type="predicted"/>
<feature type="repeat" description="ANK" evidence="3">
    <location>
        <begin position="902"/>
        <end position="934"/>
    </location>
</feature>
<dbReference type="PROSITE" id="PS50088">
    <property type="entry name" value="ANK_REPEAT"/>
    <property type="match status" value="6"/>
</dbReference>
<dbReference type="InterPro" id="IPR036770">
    <property type="entry name" value="Ankyrin_rpt-contain_sf"/>
</dbReference>
<dbReference type="OrthoDB" id="539213at2759"/>
<evidence type="ECO:0000256" key="3">
    <source>
        <dbReference type="PROSITE-ProRule" id="PRU00023"/>
    </source>
</evidence>
<dbReference type="PROSITE" id="PS50297">
    <property type="entry name" value="ANK_REP_REGION"/>
    <property type="match status" value="5"/>
</dbReference>